<evidence type="ECO:0000256" key="1">
    <source>
        <dbReference type="ARBA" id="ARBA00004196"/>
    </source>
</evidence>
<dbReference type="EMBL" id="QHHQ01000001">
    <property type="protein sequence ID" value="RAI04310.1"/>
    <property type="molecule type" value="Genomic_DNA"/>
</dbReference>
<dbReference type="InterPro" id="IPR008929">
    <property type="entry name" value="Chondroitin_lyas"/>
</dbReference>
<dbReference type="Gene3D" id="1.50.10.100">
    <property type="entry name" value="Chondroitin AC/alginate lyase"/>
    <property type="match status" value="1"/>
</dbReference>
<comment type="subcellular location">
    <subcellularLocation>
        <location evidence="1">Cell envelope</location>
    </subcellularLocation>
</comment>
<dbReference type="Proteomes" id="UP000249590">
    <property type="component" value="Unassembled WGS sequence"/>
</dbReference>
<name>A0A8B2P008_9HYPH</name>
<dbReference type="InterPro" id="IPR012480">
    <property type="entry name" value="Hepar_II_III_C"/>
</dbReference>
<reference evidence="3 4" key="1">
    <citation type="submission" date="2018-05" db="EMBL/GenBank/DDBJ databases">
        <title>Acuticoccus sediminis sp. nov., isolated from deep-sea sediment of Indian Ocean.</title>
        <authorList>
            <person name="Liu X."/>
            <person name="Lai Q."/>
            <person name="Du Y."/>
            <person name="Sun F."/>
            <person name="Zhang X."/>
            <person name="Wang S."/>
            <person name="Shao Z."/>
        </authorList>
    </citation>
    <scope>NUCLEOTIDE SEQUENCE [LARGE SCALE GENOMIC DNA]</scope>
    <source>
        <strain evidence="3 4">PTG4-2</strain>
    </source>
</reference>
<dbReference type="AlphaFoldDB" id="A0A8B2P008"/>
<evidence type="ECO:0000313" key="3">
    <source>
        <dbReference type="EMBL" id="RAI04310.1"/>
    </source>
</evidence>
<gene>
    <name evidence="3" type="ORF">DLJ53_07660</name>
</gene>
<dbReference type="Gene3D" id="2.70.98.70">
    <property type="match status" value="1"/>
</dbReference>
<keyword evidence="4" id="KW-1185">Reference proteome</keyword>
<dbReference type="GO" id="GO:0030313">
    <property type="term" value="C:cell envelope"/>
    <property type="evidence" value="ECO:0007669"/>
    <property type="project" value="UniProtKB-SubCell"/>
</dbReference>
<dbReference type="GO" id="GO:0016829">
    <property type="term" value="F:lyase activity"/>
    <property type="evidence" value="ECO:0007669"/>
    <property type="project" value="InterPro"/>
</dbReference>
<protein>
    <submittedName>
        <fullName evidence="3">Heparinase</fullName>
    </submittedName>
</protein>
<sequence length="614" mass="67074">MRQWAWDRCGSRLAGCGRITVLLDSSRARSRAATILAPSPWSTLERALLRSVVMSQTTLASLMGYGARRLVDRSIATLRASLWRRHVANVPHRVLFAPETLGEADANVAGDIYAGVFALAGETVDTAGRSPFSIEPPTDAWAEALHGFGWLHHLEANATELSSTNARALVDEWFAHASVSEIAHRPDVTAERLVNWLVQSPLLLNGADPAFRQRYMRALGRHMRRLERILPVQPRGMARLKVAAALVVAGSSIANEQRLARWALGTLGDVVATDILPDGGHVSRSPQTLVEALSYLIPVREALLRRQQAIPEVLRDAIDRMLPMLRFFVHSDGALSTFHGARPLPASALESAFAYDDVRGQPSDNARYSGFQRLAAGGTVLLLDTGVAPQPPFADKAHASALAVELSHGSHRLLVSCGALGTAREEWDAVGRATAAQSTLVVDDTSSAKLLTRWPLRRWFGPVLYAGPTGVDVRRSALTVKASHDGYLAAYGLVHERRITLGEDGLAMIGEDQLIGQDRLDGRAFAIRFHIGPDIKLRIEKGRRKALLVLPDRSLWLFAVDEGPDIAVEESIVLADQHRVRRTSQLVIAGNTLTDDTVRWHIARHALPLGDDTE</sequence>
<evidence type="ECO:0000313" key="4">
    <source>
        <dbReference type="Proteomes" id="UP000249590"/>
    </source>
</evidence>
<feature type="domain" description="Heparinase II/III-like C-terminal" evidence="2">
    <location>
        <begin position="360"/>
        <end position="600"/>
    </location>
</feature>
<proteinExistence type="predicted"/>
<evidence type="ECO:0000259" key="2">
    <source>
        <dbReference type="Pfam" id="PF07940"/>
    </source>
</evidence>
<organism evidence="3 4">
    <name type="scientific">Acuticoccus sediminis</name>
    <dbReference type="NCBI Taxonomy" id="2184697"/>
    <lineage>
        <taxon>Bacteria</taxon>
        <taxon>Pseudomonadati</taxon>
        <taxon>Pseudomonadota</taxon>
        <taxon>Alphaproteobacteria</taxon>
        <taxon>Hyphomicrobiales</taxon>
        <taxon>Amorphaceae</taxon>
        <taxon>Acuticoccus</taxon>
    </lineage>
</organism>
<comment type="caution">
    <text evidence="3">The sequence shown here is derived from an EMBL/GenBank/DDBJ whole genome shotgun (WGS) entry which is preliminary data.</text>
</comment>
<dbReference type="Pfam" id="PF07940">
    <property type="entry name" value="Hepar_II_III_C"/>
    <property type="match status" value="1"/>
</dbReference>
<accession>A0A8B2P008</accession>